<accession>A0ACB8ZRE6</accession>
<keyword evidence="2" id="KW-1185">Reference proteome</keyword>
<organism evidence="1 2">
    <name type="scientific">Cichorium intybus</name>
    <name type="common">Chicory</name>
    <dbReference type="NCBI Taxonomy" id="13427"/>
    <lineage>
        <taxon>Eukaryota</taxon>
        <taxon>Viridiplantae</taxon>
        <taxon>Streptophyta</taxon>
        <taxon>Embryophyta</taxon>
        <taxon>Tracheophyta</taxon>
        <taxon>Spermatophyta</taxon>
        <taxon>Magnoliopsida</taxon>
        <taxon>eudicotyledons</taxon>
        <taxon>Gunneridae</taxon>
        <taxon>Pentapetalae</taxon>
        <taxon>asterids</taxon>
        <taxon>campanulids</taxon>
        <taxon>Asterales</taxon>
        <taxon>Asteraceae</taxon>
        <taxon>Cichorioideae</taxon>
        <taxon>Cichorieae</taxon>
        <taxon>Cichoriinae</taxon>
        <taxon>Cichorium</taxon>
    </lineage>
</organism>
<reference evidence="2" key="1">
    <citation type="journal article" date="2022" name="Mol. Ecol. Resour.">
        <title>The genomes of chicory, endive, great burdock and yacon provide insights into Asteraceae palaeo-polyploidization history and plant inulin production.</title>
        <authorList>
            <person name="Fan W."/>
            <person name="Wang S."/>
            <person name="Wang H."/>
            <person name="Wang A."/>
            <person name="Jiang F."/>
            <person name="Liu H."/>
            <person name="Zhao H."/>
            <person name="Xu D."/>
            <person name="Zhang Y."/>
        </authorList>
    </citation>
    <scope>NUCLEOTIDE SEQUENCE [LARGE SCALE GENOMIC DNA]</scope>
    <source>
        <strain evidence="2">cv. Punajuju</strain>
    </source>
</reference>
<comment type="caution">
    <text evidence="1">The sequence shown here is derived from an EMBL/GenBank/DDBJ whole genome shotgun (WGS) entry which is preliminary data.</text>
</comment>
<protein>
    <submittedName>
        <fullName evidence="1">Uncharacterized protein</fullName>
    </submittedName>
</protein>
<name>A0ACB8ZRE6_CICIN</name>
<reference evidence="1 2" key="2">
    <citation type="journal article" date="2022" name="Mol. Ecol. Resour.">
        <title>The genomes of chicory, endive, great burdock and yacon provide insights into Asteraceae paleo-polyploidization history and plant inulin production.</title>
        <authorList>
            <person name="Fan W."/>
            <person name="Wang S."/>
            <person name="Wang H."/>
            <person name="Wang A."/>
            <person name="Jiang F."/>
            <person name="Liu H."/>
            <person name="Zhao H."/>
            <person name="Xu D."/>
            <person name="Zhang Y."/>
        </authorList>
    </citation>
    <scope>NUCLEOTIDE SEQUENCE [LARGE SCALE GENOMIC DNA]</scope>
    <source>
        <strain evidence="2">cv. Punajuju</strain>
        <tissue evidence="1">Leaves</tissue>
    </source>
</reference>
<evidence type="ECO:0000313" key="1">
    <source>
        <dbReference type="EMBL" id="KAI3699930.1"/>
    </source>
</evidence>
<evidence type="ECO:0000313" key="2">
    <source>
        <dbReference type="Proteomes" id="UP001055811"/>
    </source>
</evidence>
<gene>
    <name evidence="1" type="ORF">L2E82_44538</name>
</gene>
<dbReference type="Proteomes" id="UP001055811">
    <property type="component" value="Linkage Group LG08"/>
</dbReference>
<dbReference type="EMBL" id="CM042016">
    <property type="protein sequence ID" value="KAI3699930.1"/>
    <property type="molecule type" value="Genomic_DNA"/>
</dbReference>
<proteinExistence type="predicted"/>
<sequence length="370" mass="42196">MIGNEYDSNSDEEYVLDDDRVHEDTEVDMDEFYSVVYPTVEEPINMDTNEMDEADIDIIYIDQFINFGEAITDREALLRYIRIRKACSEQVFHDPDFHVGEKFEDIAHVKDAITNLAIETRRDLQVVKNDGVRIRCVCRDKVPQENLGRPAGNLNAMHHMALINKQAHDWLKSIPTKHWSRSHFSGRANSDMLLNNLCEVFNGNIVDGRDRPIISALEFIREYIMKNIVTVQHLIERSEGTLTPITHAIMENVKEAASQCSCVYSGNGKCQVSRDHMEQFVLYGTWLTMENKLACLRKKDQGQRMRETAKGNAKEPKVRQIHVSCQGSISELPISSVTTKVTTQEPERANGGIDNMEAVLGGVEEVKFEM</sequence>